<dbReference type="AlphaFoldDB" id="A0A1E3QDU6"/>
<keyword evidence="4" id="KW-1133">Transmembrane helix</keyword>
<gene>
    <name evidence="7" type="ORF">LIPSTDRAFT_115663</name>
</gene>
<dbReference type="GO" id="GO:0005739">
    <property type="term" value="C:mitochondrion"/>
    <property type="evidence" value="ECO:0007669"/>
    <property type="project" value="TreeGrafter"/>
</dbReference>
<evidence type="ECO:0000256" key="3">
    <source>
        <dbReference type="ARBA" id="ARBA00022692"/>
    </source>
</evidence>
<comment type="subcellular location">
    <subcellularLocation>
        <location evidence="1">Membrane</location>
        <topology evidence="1">Multi-pass membrane protein</topology>
    </subcellularLocation>
</comment>
<evidence type="ECO:0000256" key="4">
    <source>
        <dbReference type="ARBA" id="ARBA00022989"/>
    </source>
</evidence>
<dbReference type="Pfam" id="PF04117">
    <property type="entry name" value="Mpv17_PMP22"/>
    <property type="match status" value="1"/>
</dbReference>
<evidence type="ECO:0000256" key="6">
    <source>
        <dbReference type="RuleBase" id="RU363053"/>
    </source>
</evidence>
<evidence type="ECO:0000313" key="8">
    <source>
        <dbReference type="Proteomes" id="UP000094385"/>
    </source>
</evidence>
<evidence type="ECO:0008006" key="9">
    <source>
        <dbReference type="Google" id="ProtNLM"/>
    </source>
</evidence>
<comment type="similarity">
    <text evidence="2 6">Belongs to the peroxisomal membrane protein PXMP2/4 family.</text>
</comment>
<dbReference type="InterPro" id="IPR007248">
    <property type="entry name" value="Mpv17_PMP22"/>
</dbReference>
<dbReference type="GO" id="GO:0016020">
    <property type="term" value="C:membrane"/>
    <property type="evidence" value="ECO:0007669"/>
    <property type="project" value="UniProtKB-SubCell"/>
</dbReference>
<evidence type="ECO:0000256" key="1">
    <source>
        <dbReference type="ARBA" id="ARBA00004141"/>
    </source>
</evidence>
<dbReference type="PANTHER" id="PTHR11266:SF113">
    <property type="entry name" value="MEMBRANE PROTEIN, MPV17_PMP22 FAMILY, PUTATIVE (AFU_ORTHOLOGUE AFUA_1G13840)-RELATED"/>
    <property type="match status" value="1"/>
</dbReference>
<name>A0A1E3QDU6_LIPST</name>
<proteinExistence type="inferred from homology"/>
<dbReference type="PANTHER" id="PTHR11266">
    <property type="entry name" value="PEROXISOMAL MEMBRANE PROTEIN 2, PXMP2 MPV17"/>
    <property type="match status" value="1"/>
</dbReference>
<dbReference type="STRING" id="675824.A0A1E3QDU6"/>
<evidence type="ECO:0000256" key="5">
    <source>
        <dbReference type="ARBA" id="ARBA00023136"/>
    </source>
</evidence>
<dbReference type="OrthoDB" id="10267969at2759"/>
<keyword evidence="5" id="KW-0472">Membrane</keyword>
<keyword evidence="3" id="KW-0812">Transmembrane</keyword>
<keyword evidence="8" id="KW-1185">Reference proteome</keyword>
<dbReference type="Proteomes" id="UP000094385">
    <property type="component" value="Unassembled WGS sequence"/>
</dbReference>
<protein>
    <recommendedName>
        <fullName evidence="9">Protein SYM1</fullName>
    </recommendedName>
</protein>
<evidence type="ECO:0000313" key="7">
    <source>
        <dbReference type="EMBL" id="ODQ75846.1"/>
    </source>
</evidence>
<accession>A0A1E3QDU6</accession>
<dbReference type="EMBL" id="KV454290">
    <property type="protein sequence ID" value="ODQ75846.1"/>
    <property type="molecule type" value="Genomic_DNA"/>
</dbReference>
<sequence length="239" mass="26358">MTTPTSKATVLASASASLKQGGLSFSNVFESYRRYHDKKPYTTQALQSLVVGLVGDSLSQLLVTPDEEYSLLRTFKVMITGSILSLPTFTWVKFMAKNINHSNKVISVVMKVVANQLCFAPFFLSSFLTTGFLSQGIFDPNEIINRLKQRVPIAWMNGCMFWPNIVALNFTVVPPHFRGLVNSAASVVWQAYLSWLTFSSKDSVQHAIDKEVALEHKVGHAVAGTLHLDQAKSTAVNAD</sequence>
<reference evidence="7 8" key="1">
    <citation type="journal article" date="2016" name="Proc. Natl. Acad. Sci. U.S.A.">
        <title>Comparative genomics of biotechnologically important yeasts.</title>
        <authorList>
            <person name="Riley R."/>
            <person name="Haridas S."/>
            <person name="Wolfe K.H."/>
            <person name="Lopes M.R."/>
            <person name="Hittinger C.T."/>
            <person name="Goeker M."/>
            <person name="Salamov A.A."/>
            <person name="Wisecaver J.H."/>
            <person name="Long T.M."/>
            <person name="Calvey C.H."/>
            <person name="Aerts A.L."/>
            <person name="Barry K.W."/>
            <person name="Choi C."/>
            <person name="Clum A."/>
            <person name="Coughlan A.Y."/>
            <person name="Deshpande S."/>
            <person name="Douglass A.P."/>
            <person name="Hanson S.J."/>
            <person name="Klenk H.-P."/>
            <person name="LaButti K.M."/>
            <person name="Lapidus A."/>
            <person name="Lindquist E.A."/>
            <person name="Lipzen A.M."/>
            <person name="Meier-Kolthoff J.P."/>
            <person name="Ohm R.A."/>
            <person name="Otillar R.P."/>
            <person name="Pangilinan J.L."/>
            <person name="Peng Y."/>
            <person name="Rokas A."/>
            <person name="Rosa C.A."/>
            <person name="Scheuner C."/>
            <person name="Sibirny A.A."/>
            <person name="Slot J.C."/>
            <person name="Stielow J.B."/>
            <person name="Sun H."/>
            <person name="Kurtzman C.P."/>
            <person name="Blackwell M."/>
            <person name="Grigoriev I.V."/>
            <person name="Jeffries T.W."/>
        </authorList>
    </citation>
    <scope>NUCLEOTIDE SEQUENCE [LARGE SCALE GENOMIC DNA]</scope>
    <source>
        <strain evidence="7 8">NRRL Y-11557</strain>
    </source>
</reference>
<evidence type="ECO:0000256" key="2">
    <source>
        <dbReference type="ARBA" id="ARBA00006824"/>
    </source>
</evidence>
<organism evidence="7 8">
    <name type="scientific">Lipomyces starkeyi NRRL Y-11557</name>
    <dbReference type="NCBI Taxonomy" id="675824"/>
    <lineage>
        <taxon>Eukaryota</taxon>
        <taxon>Fungi</taxon>
        <taxon>Dikarya</taxon>
        <taxon>Ascomycota</taxon>
        <taxon>Saccharomycotina</taxon>
        <taxon>Lipomycetes</taxon>
        <taxon>Lipomycetales</taxon>
        <taxon>Lipomycetaceae</taxon>
        <taxon>Lipomyces</taxon>
    </lineage>
</organism>